<keyword evidence="1" id="KW-1133">Transmembrane helix</keyword>
<gene>
    <name evidence="2" type="ORF">METZ01_LOCUS132557</name>
</gene>
<dbReference type="EMBL" id="UINC01018897">
    <property type="protein sequence ID" value="SVA79703.1"/>
    <property type="molecule type" value="Genomic_DNA"/>
</dbReference>
<name>A0A381YT29_9ZZZZ</name>
<accession>A0A381YT29</accession>
<evidence type="ECO:0000313" key="2">
    <source>
        <dbReference type="EMBL" id="SVA79703.1"/>
    </source>
</evidence>
<feature type="transmembrane region" description="Helical" evidence="1">
    <location>
        <begin position="107"/>
        <end position="127"/>
    </location>
</feature>
<feature type="transmembrane region" description="Helical" evidence="1">
    <location>
        <begin position="60"/>
        <end position="77"/>
    </location>
</feature>
<keyword evidence="1" id="KW-0812">Transmembrane</keyword>
<proteinExistence type="predicted"/>
<evidence type="ECO:0000256" key="1">
    <source>
        <dbReference type="SAM" id="Phobius"/>
    </source>
</evidence>
<feature type="transmembrane region" description="Helical" evidence="1">
    <location>
        <begin position="166"/>
        <end position="188"/>
    </location>
</feature>
<feature type="non-terminal residue" evidence="2">
    <location>
        <position position="1"/>
    </location>
</feature>
<reference evidence="2" key="1">
    <citation type="submission" date="2018-05" db="EMBL/GenBank/DDBJ databases">
        <authorList>
            <person name="Lanie J.A."/>
            <person name="Ng W.-L."/>
            <person name="Kazmierczak K.M."/>
            <person name="Andrzejewski T.M."/>
            <person name="Davidsen T.M."/>
            <person name="Wayne K.J."/>
            <person name="Tettelin H."/>
            <person name="Glass J.I."/>
            <person name="Rusch D."/>
            <person name="Podicherti R."/>
            <person name="Tsui H.-C.T."/>
            <person name="Winkler M.E."/>
        </authorList>
    </citation>
    <scope>NUCLEOTIDE SEQUENCE</scope>
</reference>
<feature type="transmembrane region" description="Helical" evidence="1">
    <location>
        <begin position="134"/>
        <end position="154"/>
    </location>
</feature>
<feature type="transmembrane region" description="Helical" evidence="1">
    <location>
        <begin position="26"/>
        <end position="48"/>
    </location>
</feature>
<protein>
    <submittedName>
        <fullName evidence="2">Uncharacterized protein</fullName>
    </submittedName>
</protein>
<dbReference type="AlphaFoldDB" id="A0A381YT29"/>
<feature type="transmembrane region" description="Helical" evidence="1">
    <location>
        <begin position="84"/>
        <end position="101"/>
    </location>
</feature>
<keyword evidence="1" id="KW-0472">Membrane</keyword>
<organism evidence="2">
    <name type="scientific">marine metagenome</name>
    <dbReference type="NCBI Taxonomy" id="408172"/>
    <lineage>
        <taxon>unclassified sequences</taxon>
        <taxon>metagenomes</taxon>
        <taxon>ecological metagenomes</taxon>
    </lineage>
</organism>
<sequence length="214" mass="23078">VKIIQTSAARSTYQVREDFKLNTMDIVTAVLLGVIQAAVEIVGLLGFLERTVWATGPLGFAIYAFYNGTTWILFYAGVYLRKRAMLVILAVGVTALVRWFAGDPDGPILMFYGLFPAAFGIAIFVVLKWRGEKFLFGFALAVTSVANQLAMFIGQGGFQLVNGTRWALVSMVIATLGGFIWGVAAWYLGRGLENAGVPSVEIPPAFDGGQSGHA</sequence>